<proteinExistence type="predicted"/>
<feature type="transmembrane region" description="Helical" evidence="1">
    <location>
        <begin position="160"/>
        <end position="184"/>
    </location>
</feature>
<dbReference type="InterPro" id="IPR045625">
    <property type="entry name" value="DUF6427"/>
</dbReference>
<accession>A0ABW8QAG0</accession>
<keyword evidence="1" id="KW-0472">Membrane</keyword>
<dbReference type="Pfam" id="PF19992">
    <property type="entry name" value="DUF6427"/>
    <property type="match status" value="1"/>
</dbReference>
<feature type="transmembrane region" description="Helical" evidence="1">
    <location>
        <begin position="12"/>
        <end position="31"/>
    </location>
</feature>
<feature type="transmembrane region" description="Helical" evidence="1">
    <location>
        <begin position="43"/>
        <end position="62"/>
    </location>
</feature>
<dbReference type="Proteomes" id="UP001622370">
    <property type="component" value="Unassembled WGS sequence"/>
</dbReference>
<feature type="transmembrane region" description="Helical" evidence="1">
    <location>
        <begin position="204"/>
        <end position="227"/>
    </location>
</feature>
<keyword evidence="1" id="KW-1133">Transmembrane helix</keyword>
<keyword evidence="3" id="KW-1185">Reference proteome</keyword>
<keyword evidence="1" id="KW-0812">Transmembrane</keyword>
<feature type="transmembrane region" description="Helical" evidence="1">
    <location>
        <begin position="127"/>
        <end position="153"/>
    </location>
</feature>
<sequence>MISTRFENKKSVNLLIIFFALFAGFCLYDFFIFEDAWNPSNLLTRAGSFLVLFISVFFLNIIDQWNELTENNSYSIFFFGFFSTIFPNVYNDFSLCLSNLLVIIAIWRIMTLKTEENIPQKIFDASFLIVCAGLLHIWAFIFLLNIWISLLFYGSKKRKYWLIPFSAIFCIVILFSAGLLLLNIPFNLPEINKLWSADYKKMMYLPTFVSLVITSIMLLVSIIVYFFKSYYHRGSSQVIIQFLFVGLAVVFLSKEIIFIFAPLSILFALYTENIERAWIKETILWIFLIIPLAILLLHFISKSQIAGISQTWNNISFFI</sequence>
<organism evidence="2 3">
    <name type="scientific">Capnocytophaga stomatis</name>
    <dbReference type="NCBI Taxonomy" id="1848904"/>
    <lineage>
        <taxon>Bacteria</taxon>
        <taxon>Pseudomonadati</taxon>
        <taxon>Bacteroidota</taxon>
        <taxon>Flavobacteriia</taxon>
        <taxon>Flavobacteriales</taxon>
        <taxon>Flavobacteriaceae</taxon>
        <taxon>Capnocytophaga</taxon>
    </lineage>
</organism>
<evidence type="ECO:0000256" key="1">
    <source>
        <dbReference type="SAM" id="Phobius"/>
    </source>
</evidence>
<reference evidence="2 3" key="1">
    <citation type="journal article" date="2016" name="Sci. Rep.">
        <title>Whole genome sequencing identifies a novel species of the genus Capnocytophaga isolated from dog and cat bite wounds in humans.</title>
        <authorList>
            <person name="Zangenah S."/>
            <person name="Abbasi N."/>
            <person name="Andersson A.F."/>
            <person name="Bergman P."/>
        </authorList>
    </citation>
    <scope>NUCLEOTIDE SEQUENCE [LARGE SCALE GENOMIC DNA]</scope>
    <source>
        <strain evidence="2 3">W5</strain>
    </source>
</reference>
<feature type="transmembrane region" description="Helical" evidence="1">
    <location>
        <begin position="74"/>
        <end position="107"/>
    </location>
</feature>
<gene>
    <name evidence="2" type="ORF">ACI76L_04780</name>
</gene>
<comment type="caution">
    <text evidence="2">The sequence shown here is derived from an EMBL/GenBank/DDBJ whole genome shotgun (WGS) entry which is preliminary data.</text>
</comment>
<evidence type="ECO:0000313" key="3">
    <source>
        <dbReference type="Proteomes" id="UP001622370"/>
    </source>
</evidence>
<protein>
    <submittedName>
        <fullName evidence="2">DUF6427 family protein</fullName>
    </submittedName>
</protein>
<feature type="transmembrane region" description="Helical" evidence="1">
    <location>
        <begin position="239"/>
        <end position="270"/>
    </location>
</feature>
<evidence type="ECO:0000313" key="2">
    <source>
        <dbReference type="EMBL" id="MFK8293090.1"/>
    </source>
</evidence>
<dbReference type="RefSeq" id="WP_203969967.1">
    <property type="nucleotide sequence ID" value="NZ_BOPK01000008.1"/>
</dbReference>
<feature type="transmembrane region" description="Helical" evidence="1">
    <location>
        <begin position="282"/>
        <end position="300"/>
    </location>
</feature>
<dbReference type="EMBL" id="JBJGWJ010000002">
    <property type="protein sequence ID" value="MFK8293090.1"/>
    <property type="molecule type" value="Genomic_DNA"/>
</dbReference>
<name>A0ABW8QAG0_9FLAO</name>